<keyword evidence="2" id="KW-0496">Mitochondrion</keyword>
<protein>
    <recommendedName>
        <fullName evidence="4">Secreted protein</fullName>
    </recommendedName>
</protein>
<feature type="chain" id="PRO_5018115654" description="Secreted protein" evidence="1">
    <location>
        <begin position="18"/>
        <end position="329"/>
    </location>
</feature>
<evidence type="ECO:0008006" key="4">
    <source>
        <dbReference type="Google" id="ProtNLM"/>
    </source>
</evidence>
<dbReference type="Proteomes" id="UP000290189">
    <property type="component" value="Unassembled WGS sequence"/>
</dbReference>
<dbReference type="EMBL" id="OVEO01000014">
    <property type="protein sequence ID" value="SPR00536.1"/>
    <property type="molecule type" value="Genomic_DNA"/>
</dbReference>
<accession>A0A3P3YK00</accession>
<geneLocation type="mitochondrion" evidence="2"/>
<evidence type="ECO:0000313" key="3">
    <source>
        <dbReference type="Proteomes" id="UP000290189"/>
    </source>
</evidence>
<reference evidence="2 3" key="1">
    <citation type="submission" date="2018-03" db="EMBL/GenBank/DDBJ databases">
        <authorList>
            <person name="Fogelqvist J."/>
        </authorList>
    </citation>
    <scope>NUCLEOTIDE SEQUENCE [LARGE SCALE GENOMIC DNA]</scope>
</reference>
<evidence type="ECO:0000256" key="1">
    <source>
        <dbReference type="SAM" id="SignalP"/>
    </source>
</evidence>
<proteinExistence type="predicted"/>
<name>A0A3P3YK00_PLABS</name>
<keyword evidence="1" id="KW-0732">Signal</keyword>
<evidence type="ECO:0000313" key="2">
    <source>
        <dbReference type="EMBL" id="SPR00536.1"/>
    </source>
</evidence>
<feature type="signal peptide" evidence="1">
    <location>
        <begin position="1"/>
        <end position="17"/>
    </location>
</feature>
<organism evidence="2 3">
    <name type="scientific">Plasmodiophora brassicae</name>
    <name type="common">Clubroot disease agent</name>
    <dbReference type="NCBI Taxonomy" id="37360"/>
    <lineage>
        <taxon>Eukaryota</taxon>
        <taxon>Sar</taxon>
        <taxon>Rhizaria</taxon>
        <taxon>Endomyxa</taxon>
        <taxon>Phytomyxea</taxon>
        <taxon>Plasmodiophorida</taxon>
        <taxon>Plasmodiophoridae</taxon>
        <taxon>Plasmodiophora</taxon>
    </lineage>
</organism>
<sequence>MKVASLIVVACLALGHGLDVFSPSDTTIQQYRAGEPMTVSYRLYNALNAGTKAVQVSITGSSSAPARYRTLQGVTLDTQDNFSQVVYNSTIKLPGDLTPGPYVVWFLEKRSAGVAYYSYYAYNSQITIVPGGSTTPPSKCYNAPRPDYRCGASADPTGWSADVSRLPLEIDVGNPGGFTVRLDPLVMEFDVDDHRINLTIVAMRAPFGPGILCPPVSYDLPPGGVVHRQTFRYYPKRMNLVMAHAEVFIDFDDDPDSEGEVFPWPNPPPTPDQVAGELLPPGIHEMVMDMPPRPGVPPLPNMMTREERDRHFAEVHRRAVDGFRTWRRR</sequence>
<dbReference type="AlphaFoldDB" id="A0A3P3YK00"/>
<gene>
    <name evidence="2" type="ORF">PLBR_LOCUS7751</name>
</gene>